<dbReference type="AlphaFoldDB" id="C0MFD3"/>
<dbReference type="KEGG" id="seq:SZO_09600"/>
<name>C0MFD3_STRS7</name>
<dbReference type="EMBL" id="FM204884">
    <property type="protein sequence ID" value="CAW99247.1"/>
    <property type="molecule type" value="Genomic_DNA"/>
</dbReference>
<dbReference type="eggNOG" id="COG3600">
    <property type="taxonomic scope" value="Bacteria"/>
</dbReference>
<accession>C0MFD3</accession>
<protein>
    <submittedName>
        <fullName evidence="1">Uncharacterized protein</fullName>
    </submittedName>
</protein>
<sequence>MAKYIFPDKTDLVNYLYEVLDNPSPIKIQKTLYLLFAYYGATYGKINLSNDSELDISNYTEFLFEPNFEAWMYGPVDFEVYERNKNGEYSAQKLSFESLNNELNLSEKQNIVNFSDNIIRQTNVADDFSLVDRTHEDESWSIPYEKGNGAAHIPMDPYQIVEEYSTKYVQ</sequence>
<dbReference type="Proteomes" id="UP000001368">
    <property type="component" value="Chromosome"/>
</dbReference>
<reference evidence="1 2" key="1">
    <citation type="journal article" date="2009" name="PLoS Pathog.">
        <title>Genomic evidence for the evolution of Streptococcus equi: host restriction, increased virulence, and genetic exchange with human pathogens.</title>
        <authorList>
            <person name="Holden M.T.G."/>
            <person name="Heather Z."/>
            <person name="Paillot R."/>
            <person name="Steward K.F."/>
            <person name="Webb K."/>
            <person name="Ainslie F."/>
            <person name="Jourdan T."/>
            <person name="Bason N.C."/>
            <person name="Holroyd N.E."/>
            <person name="Mungall K."/>
            <person name="Quail M.A."/>
            <person name="Sanders M."/>
            <person name="Simmonds M."/>
            <person name="Willey D."/>
            <person name="Brooks K."/>
            <person name="Aanensen D.M."/>
            <person name="Spratt B.G."/>
            <person name="Jolley K.A."/>
            <person name="Maiden M.C.J."/>
            <person name="Kehoe M."/>
            <person name="Chanter N."/>
            <person name="Bentley S.D."/>
            <person name="Robinson C."/>
            <person name="Maskell D.J."/>
            <person name="Parkhill J."/>
            <person name="Waller A.S."/>
        </authorList>
    </citation>
    <scope>NUCLEOTIDE SEQUENCE [LARGE SCALE GENOMIC DNA]</scope>
    <source>
        <strain evidence="1 2">H70</strain>
    </source>
</reference>
<evidence type="ECO:0000313" key="2">
    <source>
        <dbReference type="Proteomes" id="UP000001368"/>
    </source>
</evidence>
<proteinExistence type="predicted"/>
<dbReference type="HOGENOM" id="CLU_110683_2_0_9"/>
<evidence type="ECO:0000313" key="1">
    <source>
        <dbReference type="EMBL" id="CAW99247.1"/>
    </source>
</evidence>
<organism evidence="2">
    <name type="scientific">Streptococcus equi subsp. zooepidemicus (strain H70)</name>
    <dbReference type="NCBI Taxonomy" id="553483"/>
    <lineage>
        <taxon>Bacteria</taxon>
        <taxon>Bacillati</taxon>
        <taxon>Bacillota</taxon>
        <taxon>Bacilli</taxon>
        <taxon>Lactobacillales</taxon>
        <taxon>Streptococcaceae</taxon>
        <taxon>Streptococcus</taxon>
    </lineage>
</organism>
<gene>
    <name evidence="1" type="ordered locus">SZO_09600</name>
</gene>